<dbReference type="Gene3D" id="1.20.1270.220">
    <property type="match status" value="1"/>
</dbReference>
<evidence type="ECO:0000256" key="2">
    <source>
        <dbReference type="ARBA" id="ARBA00023117"/>
    </source>
</evidence>
<feature type="region of interest" description="Disordered" evidence="5">
    <location>
        <begin position="450"/>
        <end position="469"/>
    </location>
</feature>
<dbReference type="SUPFAM" id="SSF47370">
    <property type="entry name" value="Bromodomain"/>
    <property type="match status" value="1"/>
</dbReference>
<geneLocation type="mitochondrion" evidence="9"/>
<evidence type="ECO:0000256" key="1">
    <source>
        <dbReference type="ARBA" id="ARBA00023015"/>
    </source>
</evidence>
<dbReference type="CDD" id="cd04369">
    <property type="entry name" value="Bromodomain"/>
    <property type="match status" value="1"/>
</dbReference>
<dbReference type="Gene3D" id="1.20.920.10">
    <property type="entry name" value="Bromodomain-like"/>
    <property type="match status" value="1"/>
</dbReference>
<dbReference type="AlphaFoldDB" id="A0A0G4IUE6"/>
<name>A0A0G4IUE6_PLABS</name>
<evidence type="ECO:0000256" key="5">
    <source>
        <dbReference type="SAM" id="MobiDB-lite"/>
    </source>
</evidence>
<keyword evidence="3" id="KW-0804">Transcription</keyword>
<dbReference type="OMA" id="KLNLPXP"/>
<dbReference type="SMART" id="SM00297">
    <property type="entry name" value="BROMO"/>
    <property type="match status" value="1"/>
</dbReference>
<evidence type="ECO:0000313" key="8">
    <source>
        <dbReference type="EMBL" id="CEO98895.1"/>
    </source>
</evidence>
<gene>
    <name evidence="8" type="ORF">PBRA_007009</name>
    <name evidence="9" type="ORF">PLBR_LOCUS181</name>
</gene>
<keyword evidence="9" id="KW-0496">Mitochondrion</keyword>
<evidence type="ECO:0000313" key="10">
    <source>
        <dbReference type="Proteomes" id="UP000039324"/>
    </source>
</evidence>
<dbReference type="InterPro" id="IPR001487">
    <property type="entry name" value="Bromodomain"/>
</dbReference>
<dbReference type="PANTHER" id="PTHR45926">
    <property type="entry name" value="OSJNBA0053K19.4 PROTEIN"/>
    <property type="match status" value="1"/>
</dbReference>
<dbReference type="Pfam" id="PF17035">
    <property type="entry name" value="BET"/>
    <property type="match status" value="1"/>
</dbReference>
<feature type="compositionally biased region" description="Low complexity" evidence="5">
    <location>
        <begin position="417"/>
        <end position="429"/>
    </location>
</feature>
<evidence type="ECO:0000313" key="11">
    <source>
        <dbReference type="Proteomes" id="UP000290189"/>
    </source>
</evidence>
<feature type="compositionally biased region" description="Basic residues" evidence="5">
    <location>
        <begin position="115"/>
        <end position="128"/>
    </location>
</feature>
<evidence type="ECO:0000256" key="4">
    <source>
        <dbReference type="PROSITE-ProRule" id="PRU00035"/>
    </source>
</evidence>
<dbReference type="Proteomes" id="UP000290189">
    <property type="component" value="Unassembled WGS sequence"/>
</dbReference>
<dbReference type="EMBL" id="OVEO01000001">
    <property type="protein sequence ID" value="SPQ92966.1"/>
    <property type="molecule type" value="Genomic_DNA"/>
</dbReference>
<reference evidence="8 10" key="1">
    <citation type="submission" date="2015-02" db="EMBL/GenBank/DDBJ databases">
        <authorList>
            <person name="Chooi Y.-H."/>
        </authorList>
    </citation>
    <scope>NUCLEOTIDE SEQUENCE [LARGE SCALE GENOMIC DNA]</scope>
    <source>
        <strain evidence="8">E3</strain>
    </source>
</reference>
<organism evidence="8 10">
    <name type="scientific">Plasmodiophora brassicae</name>
    <name type="common">Clubroot disease agent</name>
    <dbReference type="NCBI Taxonomy" id="37360"/>
    <lineage>
        <taxon>Eukaryota</taxon>
        <taxon>Sar</taxon>
        <taxon>Rhizaria</taxon>
        <taxon>Endomyxa</taxon>
        <taxon>Phytomyxea</taxon>
        <taxon>Plasmodiophorida</taxon>
        <taxon>Plasmodiophoridae</taxon>
        <taxon>Plasmodiophora</taxon>
    </lineage>
</organism>
<feature type="compositionally biased region" description="Low complexity" evidence="5">
    <location>
        <begin position="102"/>
        <end position="114"/>
    </location>
</feature>
<proteinExistence type="predicted"/>
<dbReference type="InterPro" id="IPR038336">
    <property type="entry name" value="NET_sf"/>
</dbReference>
<evidence type="ECO:0008006" key="12">
    <source>
        <dbReference type="Google" id="ProtNLM"/>
    </source>
</evidence>
<dbReference type="PRINTS" id="PR00503">
    <property type="entry name" value="BROMODOMAIN"/>
</dbReference>
<dbReference type="InterPro" id="IPR036427">
    <property type="entry name" value="Bromodomain-like_sf"/>
</dbReference>
<evidence type="ECO:0000259" key="7">
    <source>
        <dbReference type="PROSITE" id="PS51525"/>
    </source>
</evidence>
<feature type="domain" description="NET" evidence="7">
    <location>
        <begin position="280"/>
        <end position="359"/>
    </location>
</feature>
<feature type="compositionally biased region" description="Low complexity" evidence="5">
    <location>
        <begin position="451"/>
        <end position="462"/>
    </location>
</feature>
<feature type="domain" description="Bromo" evidence="6">
    <location>
        <begin position="175"/>
        <end position="247"/>
    </location>
</feature>
<accession>A0A0G4IUE6</accession>
<feature type="compositionally biased region" description="Low complexity" evidence="5">
    <location>
        <begin position="356"/>
        <end position="368"/>
    </location>
</feature>
<dbReference type="PROSITE" id="PS51525">
    <property type="entry name" value="NET"/>
    <property type="match status" value="1"/>
</dbReference>
<feature type="region of interest" description="Disordered" evidence="5">
    <location>
        <begin position="1"/>
        <end position="69"/>
    </location>
</feature>
<evidence type="ECO:0000259" key="6">
    <source>
        <dbReference type="PROSITE" id="PS50014"/>
    </source>
</evidence>
<feature type="compositionally biased region" description="Low complexity" evidence="5">
    <location>
        <begin position="11"/>
        <end position="20"/>
    </location>
</feature>
<dbReference type="Pfam" id="PF00439">
    <property type="entry name" value="Bromodomain"/>
    <property type="match status" value="1"/>
</dbReference>
<dbReference type="OrthoDB" id="21449at2759"/>
<sequence>MIDVMGGPVTDADPAPAEQAPQPPLIMTGKRTRRPVNKSADFLYALPESPPKRSRVPASSRSKKDVEEITARRSVLEQRKAELEAYLKRLQVALAVEQQNLQSGAGTTAEAAQTTKKKSVTGGAKRKSLQQQQPPQQQHVTADTSMASSSAIVPVDGDAMGPSVNACLDIVDELLRHQHGHIFAQPVDWVTMNLPDYPEIIKKPMDLGTIRSRLSSGHYATLSGFADDVQLVWDNAKLFNGPDSWVTAATVAMERVWARKRDRLLRERRRRSVAGENAAASPHAVVEEPLTYEEKQKLRADMMQIPESQTEAIVEVVRGSTPVTAGAAIEIELEKLPTSTLRTLQRVVASILPKAPKATGGAARGRGAPAKKRKAPNAIAPAPTRRFASDSDSSSSGLDTDSSDDEVAPTPSVPQQASTMTPATADTSSPAPPAVEVVNADAWKVLEAAEEPSTAEATPVAEGNPDPLWADYQTMSAEAMQREKQRRAGEEARRAAQERIAAERASAEAEARRKAEEAEAERARRLEAEREAARIALERDGDADADDMDEDGSDVLNMFRS</sequence>
<dbReference type="InterPro" id="IPR027353">
    <property type="entry name" value="NET_dom"/>
</dbReference>
<feature type="compositionally biased region" description="Acidic residues" evidence="5">
    <location>
        <begin position="543"/>
        <end position="553"/>
    </location>
</feature>
<reference evidence="9 11" key="2">
    <citation type="submission" date="2018-03" db="EMBL/GenBank/DDBJ databases">
        <authorList>
            <person name="Fogelqvist J."/>
        </authorList>
    </citation>
    <scope>NUCLEOTIDE SEQUENCE [LARGE SCALE GENOMIC DNA]</scope>
</reference>
<evidence type="ECO:0000313" key="9">
    <source>
        <dbReference type="EMBL" id="SPQ92966.1"/>
    </source>
</evidence>
<dbReference type="PROSITE" id="PS50014">
    <property type="entry name" value="BROMODOMAIN_2"/>
    <property type="match status" value="1"/>
</dbReference>
<feature type="compositionally biased region" description="Basic and acidic residues" evidence="5">
    <location>
        <begin position="480"/>
        <end position="542"/>
    </location>
</feature>
<feature type="region of interest" description="Disordered" evidence="5">
    <location>
        <begin position="356"/>
        <end position="433"/>
    </location>
</feature>
<keyword evidence="10" id="KW-1185">Reference proteome</keyword>
<protein>
    <recommendedName>
        <fullName evidence="12">Bromo domain-containing protein</fullName>
    </recommendedName>
</protein>
<feature type="region of interest" description="Disordered" evidence="5">
    <location>
        <begin position="101"/>
        <end position="147"/>
    </location>
</feature>
<feature type="compositionally biased region" description="Low complexity" evidence="5">
    <location>
        <begin position="390"/>
        <end position="400"/>
    </location>
</feature>
<keyword evidence="2 4" id="KW-0103">Bromodomain</keyword>
<keyword evidence="1" id="KW-0805">Transcription regulation</keyword>
<dbReference type="EMBL" id="CDSF01000088">
    <property type="protein sequence ID" value="CEO98895.1"/>
    <property type="molecule type" value="Genomic_DNA"/>
</dbReference>
<dbReference type="STRING" id="37360.A0A0G4IUE6"/>
<feature type="region of interest" description="Disordered" evidence="5">
    <location>
        <begin position="478"/>
        <end position="561"/>
    </location>
</feature>
<dbReference type="Proteomes" id="UP000039324">
    <property type="component" value="Unassembled WGS sequence"/>
</dbReference>
<evidence type="ECO:0000256" key="3">
    <source>
        <dbReference type="ARBA" id="ARBA00023163"/>
    </source>
</evidence>